<dbReference type="SMART" id="SM00225">
    <property type="entry name" value="BTB"/>
    <property type="match status" value="1"/>
</dbReference>
<evidence type="ECO:0000256" key="3">
    <source>
        <dbReference type="SAM" id="MobiDB-lite"/>
    </source>
</evidence>
<protein>
    <submittedName>
        <fullName evidence="6">Kelch-like protein 12</fullName>
    </submittedName>
</protein>
<accession>A0A6P8IXQ6</accession>
<dbReference type="KEGG" id="aten:116306067"/>
<dbReference type="PANTHER" id="PTHR24412">
    <property type="entry name" value="KELCH PROTEIN"/>
    <property type="match status" value="1"/>
</dbReference>
<dbReference type="PIRSF" id="PIRSF037037">
    <property type="entry name" value="Kelch-like_protein_gigaxonin"/>
    <property type="match status" value="1"/>
</dbReference>
<dbReference type="Pfam" id="PF01344">
    <property type="entry name" value="Kelch_1"/>
    <property type="match status" value="1"/>
</dbReference>
<gene>
    <name evidence="6" type="primary">LOC116306067</name>
</gene>
<dbReference type="PANTHER" id="PTHR24412:SF501">
    <property type="entry name" value="BTB DOMAIN-CONTAINING PROTEIN"/>
    <property type="match status" value="1"/>
</dbReference>
<dbReference type="SMART" id="SM00612">
    <property type="entry name" value="Kelch"/>
    <property type="match status" value="5"/>
</dbReference>
<evidence type="ECO:0000259" key="4">
    <source>
        <dbReference type="PROSITE" id="PS50097"/>
    </source>
</evidence>
<dbReference type="Pfam" id="PF24681">
    <property type="entry name" value="Kelch_KLHDC2_KLHL20_DRC7"/>
    <property type="match status" value="1"/>
</dbReference>
<reference evidence="6" key="1">
    <citation type="submission" date="2025-08" db="UniProtKB">
        <authorList>
            <consortium name="RefSeq"/>
        </authorList>
    </citation>
    <scope>IDENTIFICATION</scope>
    <source>
        <tissue evidence="6">Tentacle</tissue>
    </source>
</reference>
<dbReference type="FunFam" id="1.25.40.420:FF:000001">
    <property type="entry name" value="Kelch-like family member 12"/>
    <property type="match status" value="1"/>
</dbReference>
<dbReference type="Pfam" id="PF07707">
    <property type="entry name" value="BACK"/>
    <property type="match status" value="1"/>
</dbReference>
<dbReference type="SMART" id="SM00875">
    <property type="entry name" value="BACK"/>
    <property type="match status" value="1"/>
</dbReference>
<dbReference type="Gene3D" id="2.120.10.80">
    <property type="entry name" value="Kelch-type beta propeller"/>
    <property type="match status" value="2"/>
</dbReference>
<dbReference type="InterPro" id="IPR015915">
    <property type="entry name" value="Kelch-typ_b-propeller"/>
</dbReference>
<feature type="compositionally biased region" description="Low complexity" evidence="3">
    <location>
        <begin position="596"/>
        <end position="608"/>
    </location>
</feature>
<dbReference type="Proteomes" id="UP000515163">
    <property type="component" value="Unplaced"/>
</dbReference>
<dbReference type="Pfam" id="PF00651">
    <property type="entry name" value="BTB"/>
    <property type="match status" value="1"/>
</dbReference>
<dbReference type="RefSeq" id="XP_031571959.1">
    <property type="nucleotide sequence ID" value="XM_031716099.1"/>
</dbReference>
<proteinExistence type="predicted"/>
<dbReference type="InterPro" id="IPR011333">
    <property type="entry name" value="SKP1/BTB/POZ_sf"/>
</dbReference>
<dbReference type="InterPro" id="IPR006652">
    <property type="entry name" value="Kelch_1"/>
</dbReference>
<dbReference type="InterPro" id="IPR000210">
    <property type="entry name" value="BTB/POZ_dom"/>
</dbReference>
<evidence type="ECO:0000256" key="1">
    <source>
        <dbReference type="ARBA" id="ARBA00022441"/>
    </source>
</evidence>
<feature type="region of interest" description="Disordered" evidence="3">
    <location>
        <begin position="587"/>
        <end position="614"/>
    </location>
</feature>
<name>A0A6P8IXQ6_ACTTE</name>
<dbReference type="PROSITE" id="PS50097">
    <property type="entry name" value="BTB"/>
    <property type="match status" value="1"/>
</dbReference>
<dbReference type="OrthoDB" id="45365at2759"/>
<sequence>MASGPAEHYYPRGTTFSEENHDRFIFKRLGQMRYHSVLTDVILNVEGRQFPAHKNVLAASSDYFMAMFSGHMAIASNTVDVHEISAGAMELLLDYVYTGFLEINEDNVEDIFCGSCLLLLDSVTQACCRFIQERLTLDNCWGIRTLADKFDCRDMLNNVNKFIEESFTKIVEADEYLLLPRQEIAKLLDDDAIVVPNEEVVFEALMKWMNHDLENRKADFPYLLQKVRLPQVKPEYFETFIARNELVKEIPEANEIIADAREKFYSFEDTQEIVCNSDSTFNEAAKKQRVNWESPRRCLRFLEVVVTVGGGALCEFFDADYNAWVPITPPLTRHCPGLETLDNHIYIVGGSKEWKRSDRCERYDPELNEWVVLSPMKITRSNIGLVNLNGYLYAIGGYDGRSPVRVVECYNPKKDEWTYVKEMNNCRDGACVVSDGMYIYAISGYDGNNYLSSVEVYDPISDKWTVGEVDPIVERREDAMAAVVDGKIYVIGGEHHNTFLASVEELDLDTMKWDFKTPMSGSRYQAGVAVLNKTIYICGGWTGEGLASSSVVCYDITTDSWSEVASLPAPSAARTTSCRFPRTQIERLRKSKNRKSGNGSDANNANNDLGIKLT</sequence>
<dbReference type="GeneID" id="116306067"/>
<keyword evidence="2" id="KW-0677">Repeat</keyword>
<dbReference type="Gene3D" id="1.25.40.420">
    <property type="match status" value="1"/>
</dbReference>
<dbReference type="InterPro" id="IPR011705">
    <property type="entry name" value="BACK"/>
</dbReference>
<keyword evidence="5" id="KW-1185">Reference proteome</keyword>
<dbReference type="Gene3D" id="3.30.710.10">
    <property type="entry name" value="Potassium Channel Kv1.1, Chain A"/>
    <property type="match status" value="1"/>
</dbReference>
<dbReference type="InterPro" id="IPR017096">
    <property type="entry name" value="BTB-kelch_protein"/>
</dbReference>
<keyword evidence="1" id="KW-0880">Kelch repeat</keyword>
<evidence type="ECO:0000256" key="2">
    <source>
        <dbReference type="ARBA" id="ARBA00022737"/>
    </source>
</evidence>
<dbReference type="InParanoid" id="A0A6P8IXQ6"/>
<organism evidence="5 6">
    <name type="scientific">Actinia tenebrosa</name>
    <name type="common">Australian red waratah sea anemone</name>
    <dbReference type="NCBI Taxonomy" id="6105"/>
    <lineage>
        <taxon>Eukaryota</taxon>
        <taxon>Metazoa</taxon>
        <taxon>Cnidaria</taxon>
        <taxon>Anthozoa</taxon>
        <taxon>Hexacorallia</taxon>
        <taxon>Actiniaria</taxon>
        <taxon>Actiniidae</taxon>
        <taxon>Actinia</taxon>
    </lineage>
</organism>
<feature type="domain" description="BTB" evidence="4">
    <location>
        <begin position="39"/>
        <end position="105"/>
    </location>
</feature>
<evidence type="ECO:0000313" key="5">
    <source>
        <dbReference type="Proteomes" id="UP000515163"/>
    </source>
</evidence>
<evidence type="ECO:0000313" key="6">
    <source>
        <dbReference type="RefSeq" id="XP_031571959.1"/>
    </source>
</evidence>
<dbReference type="AlphaFoldDB" id="A0A6P8IXQ6"/>
<dbReference type="SUPFAM" id="SSF54695">
    <property type="entry name" value="POZ domain"/>
    <property type="match status" value="1"/>
</dbReference>
<dbReference type="SUPFAM" id="SSF117281">
    <property type="entry name" value="Kelch motif"/>
    <property type="match status" value="1"/>
</dbReference>